<dbReference type="PANTHER" id="PTHR35162:SF2">
    <property type="entry name" value="OS08G0516600 PROTEIN"/>
    <property type="match status" value="1"/>
</dbReference>
<feature type="compositionally biased region" description="Acidic residues" evidence="1">
    <location>
        <begin position="20"/>
        <end position="36"/>
    </location>
</feature>
<dbReference type="Gramene" id="ONK70576">
    <property type="protein sequence ID" value="ONK70576"/>
    <property type="gene ID" value="A4U43_C05F35130"/>
</dbReference>
<name>A0A5P1EX05_ASPOF</name>
<dbReference type="PANTHER" id="PTHR35162">
    <property type="entry name" value="OS08G0516600 PROTEIN"/>
    <property type="match status" value="1"/>
</dbReference>
<evidence type="ECO:0000313" key="3">
    <source>
        <dbReference type="Proteomes" id="UP000243459"/>
    </source>
</evidence>
<keyword evidence="3" id="KW-1185">Reference proteome</keyword>
<dbReference type="Proteomes" id="UP000243459">
    <property type="component" value="Chromosome 5"/>
</dbReference>
<gene>
    <name evidence="2" type="ORF">A4U43_C05F35130</name>
</gene>
<proteinExistence type="predicted"/>
<organism evidence="2 3">
    <name type="scientific">Asparagus officinalis</name>
    <name type="common">Garden asparagus</name>
    <dbReference type="NCBI Taxonomy" id="4686"/>
    <lineage>
        <taxon>Eukaryota</taxon>
        <taxon>Viridiplantae</taxon>
        <taxon>Streptophyta</taxon>
        <taxon>Embryophyta</taxon>
        <taxon>Tracheophyta</taxon>
        <taxon>Spermatophyta</taxon>
        <taxon>Magnoliopsida</taxon>
        <taxon>Liliopsida</taxon>
        <taxon>Asparagales</taxon>
        <taxon>Asparagaceae</taxon>
        <taxon>Asparagoideae</taxon>
        <taxon>Asparagus</taxon>
    </lineage>
</organism>
<feature type="region of interest" description="Disordered" evidence="1">
    <location>
        <begin position="1"/>
        <end position="70"/>
    </location>
</feature>
<dbReference type="OMA" id="MPTEIDI"/>
<accession>A0A5P1EX05</accession>
<sequence>MPTEIDIGPVPGPISTIKIEEEEGGREVVAEEEEEGSTPKAEESRLRPTLVCPPAPQKLRPVKRKSGPPPQGFCYVPEDLASLFVPVSSYNPPSKRIRVG</sequence>
<reference evidence="3" key="1">
    <citation type="journal article" date="2017" name="Nat. Commun.">
        <title>The asparagus genome sheds light on the origin and evolution of a young Y chromosome.</title>
        <authorList>
            <person name="Harkess A."/>
            <person name="Zhou J."/>
            <person name="Xu C."/>
            <person name="Bowers J.E."/>
            <person name="Van der Hulst R."/>
            <person name="Ayyampalayam S."/>
            <person name="Mercati F."/>
            <person name="Riccardi P."/>
            <person name="McKain M.R."/>
            <person name="Kakrana A."/>
            <person name="Tang H."/>
            <person name="Ray J."/>
            <person name="Groenendijk J."/>
            <person name="Arikit S."/>
            <person name="Mathioni S.M."/>
            <person name="Nakano M."/>
            <person name="Shan H."/>
            <person name="Telgmann-Rauber A."/>
            <person name="Kanno A."/>
            <person name="Yue Z."/>
            <person name="Chen H."/>
            <person name="Li W."/>
            <person name="Chen Y."/>
            <person name="Xu X."/>
            <person name="Zhang Y."/>
            <person name="Luo S."/>
            <person name="Chen H."/>
            <person name="Gao J."/>
            <person name="Mao Z."/>
            <person name="Pires J.C."/>
            <person name="Luo M."/>
            <person name="Kudrna D."/>
            <person name="Wing R.A."/>
            <person name="Meyers B.C."/>
            <person name="Yi K."/>
            <person name="Kong H."/>
            <person name="Lavrijsen P."/>
            <person name="Sunseri F."/>
            <person name="Falavigna A."/>
            <person name="Ye Y."/>
            <person name="Leebens-Mack J.H."/>
            <person name="Chen G."/>
        </authorList>
    </citation>
    <scope>NUCLEOTIDE SEQUENCE [LARGE SCALE GENOMIC DNA]</scope>
    <source>
        <strain evidence="3">cv. DH0086</strain>
    </source>
</reference>
<dbReference type="EMBL" id="CM007385">
    <property type="protein sequence ID" value="ONK70576.1"/>
    <property type="molecule type" value="Genomic_DNA"/>
</dbReference>
<protein>
    <submittedName>
        <fullName evidence="2">Uncharacterized protein</fullName>
    </submittedName>
</protein>
<dbReference type="InterPro" id="IPR053115">
    <property type="entry name" value="CDK_inhibitor"/>
</dbReference>
<evidence type="ECO:0000256" key="1">
    <source>
        <dbReference type="SAM" id="MobiDB-lite"/>
    </source>
</evidence>
<dbReference type="AlphaFoldDB" id="A0A5P1EX05"/>
<evidence type="ECO:0000313" key="2">
    <source>
        <dbReference type="EMBL" id="ONK70576.1"/>
    </source>
</evidence>